<dbReference type="Pfam" id="PF04149">
    <property type="entry name" value="DUF397"/>
    <property type="match status" value="1"/>
</dbReference>
<reference evidence="2 3" key="1">
    <citation type="submission" date="2019-12" db="EMBL/GenBank/DDBJ databases">
        <title>Nocardia macrotermitis sp. nov. and Nocardia aurantia sp. nov., isolated from the gut of the fungus growing-termite Macrotermes natalensis.</title>
        <authorList>
            <person name="Christine B."/>
            <person name="Rene B."/>
        </authorList>
    </citation>
    <scope>NUCLEOTIDE SEQUENCE [LARGE SCALE GENOMIC DNA]</scope>
    <source>
        <strain evidence="2 3">DSM 102126</strain>
    </source>
</reference>
<dbReference type="InterPro" id="IPR007278">
    <property type="entry name" value="DUF397"/>
</dbReference>
<proteinExistence type="predicted"/>
<protein>
    <submittedName>
        <fullName evidence="2">DUF397 domain-containing protein</fullName>
    </submittedName>
</protein>
<feature type="domain" description="DUF397" evidence="1">
    <location>
        <begin position="32"/>
        <end position="85"/>
    </location>
</feature>
<keyword evidence="3" id="KW-1185">Reference proteome</keyword>
<evidence type="ECO:0000313" key="3">
    <source>
        <dbReference type="Proteomes" id="UP000431901"/>
    </source>
</evidence>
<name>A0A6I4W4U3_9ACTN</name>
<gene>
    <name evidence="2" type="ORF">GQ466_09820</name>
</gene>
<evidence type="ECO:0000259" key="1">
    <source>
        <dbReference type="Pfam" id="PF04149"/>
    </source>
</evidence>
<dbReference type="Proteomes" id="UP000431901">
    <property type="component" value="Unassembled WGS sequence"/>
</dbReference>
<comment type="caution">
    <text evidence="2">The sequence shown here is derived from an EMBL/GenBank/DDBJ whole genome shotgun (WGS) entry which is preliminary data.</text>
</comment>
<evidence type="ECO:0000313" key="2">
    <source>
        <dbReference type="EMBL" id="MXQ64333.1"/>
    </source>
</evidence>
<dbReference type="RefSeq" id="WP_161102580.1">
    <property type="nucleotide sequence ID" value="NZ_JBHLYI010000013.1"/>
</dbReference>
<dbReference type="AlphaFoldDB" id="A0A6I4W4U3"/>
<dbReference type="EMBL" id="WUTW01000002">
    <property type="protein sequence ID" value="MXQ64333.1"/>
    <property type="molecule type" value="Genomic_DNA"/>
</dbReference>
<sequence>MMLQSDTGPLGGRIPPVPTDCDGVCAADLQGARWLKSRRSNSQGNCVEIAELPGDRIAMRNSRHPEGPALIYTRPEIEALILGAKDGEFDHLIAHADN</sequence>
<accession>A0A6I4W4U3</accession>
<dbReference type="OrthoDB" id="4558943at2"/>
<organism evidence="2 3">
    <name type="scientific">Actinomadura rayongensis</name>
    <dbReference type="NCBI Taxonomy" id="1429076"/>
    <lineage>
        <taxon>Bacteria</taxon>
        <taxon>Bacillati</taxon>
        <taxon>Actinomycetota</taxon>
        <taxon>Actinomycetes</taxon>
        <taxon>Streptosporangiales</taxon>
        <taxon>Thermomonosporaceae</taxon>
        <taxon>Actinomadura</taxon>
    </lineage>
</organism>